<evidence type="ECO:0000256" key="1">
    <source>
        <dbReference type="SAM" id="MobiDB-lite"/>
    </source>
</evidence>
<dbReference type="PANTHER" id="PTHR31859">
    <property type="entry name" value="TETRATRICOPEPTIDE REPEAT PROTEIN 39 FAMILY MEMBER"/>
    <property type="match status" value="1"/>
</dbReference>
<organism evidence="2 3">
    <name type="scientific">Ramazzottius varieornatus</name>
    <name type="common">Water bear</name>
    <name type="synonym">Tardigrade</name>
    <dbReference type="NCBI Taxonomy" id="947166"/>
    <lineage>
        <taxon>Eukaryota</taxon>
        <taxon>Metazoa</taxon>
        <taxon>Ecdysozoa</taxon>
        <taxon>Tardigrada</taxon>
        <taxon>Eutardigrada</taxon>
        <taxon>Parachela</taxon>
        <taxon>Hypsibioidea</taxon>
        <taxon>Ramazzottiidae</taxon>
        <taxon>Ramazzottius</taxon>
    </lineage>
</organism>
<feature type="region of interest" description="Disordered" evidence="1">
    <location>
        <begin position="71"/>
        <end position="94"/>
    </location>
</feature>
<protein>
    <submittedName>
        <fullName evidence="2">Uncharacterized protein</fullName>
    </submittedName>
</protein>
<dbReference type="SUPFAM" id="SSF48452">
    <property type="entry name" value="TPR-like"/>
    <property type="match status" value="1"/>
</dbReference>
<dbReference type="EMBL" id="BDGG01000010">
    <property type="protein sequence ID" value="GAV04372.1"/>
    <property type="molecule type" value="Genomic_DNA"/>
</dbReference>
<dbReference type="AlphaFoldDB" id="A0A1D1VS31"/>
<accession>A0A1D1VS31</accession>
<reference evidence="2 3" key="1">
    <citation type="journal article" date="2016" name="Nat. Commun.">
        <title>Extremotolerant tardigrade genome and improved radiotolerance of human cultured cells by tardigrade-unique protein.</title>
        <authorList>
            <person name="Hashimoto T."/>
            <person name="Horikawa D.D."/>
            <person name="Saito Y."/>
            <person name="Kuwahara H."/>
            <person name="Kozuka-Hata H."/>
            <person name="Shin-I T."/>
            <person name="Minakuchi Y."/>
            <person name="Ohishi K."/>
            <person name="Motoyama A."/>
            <person name="Aizu T."/>
            <person name="Enomoto A."/>
            <person name="Kondo K."/>
            <person name="Tanaka S."/>
            <person name="Hara Y."/>
            <person name="Koshikawa S."/>
            <person name="Sagara H."/>
            <person name="Miura T."/>
            <person name="Yokobori S."/>
            <person name="Miyagawa K."/>
            <person name="Suzuki Y."/>
            <person name="Kubo T."/>
            <person name="Oyama M."/>
            <person name="Kohara Y."/>
            <person name="Fujiyama A."/>
            <person name="Arakawa K."/>
            <person name="Katayama T."/>
            <person name="Toyoda A."/>
            <person name="Kunieda T."/>
        </authorList>
    </citation>
    <scope>NUCLEOTIDE SEQUENCE [LARGE SCALE GENOMIC DNA]</scope>
    <source>
        <strain evidence="2 3">YOKOZUNA-1</strain>
    </source>
</reference>
<feature type="region of interest" description="Disordered" evidence="1">
    <location>
        <begin position="38"/>
        <end position="58"/>
    </location>
</feature>
<feature type="compositionally biased region" description="Low complexity" evidence="1">
    <location>
        <begin position="80"/>
        <end position="94"/>
    </location>
</feature>
<dbReference type="PANTHER" id="PTHR31859:SF9">
    <property type="entry name" value="TETRATRICOPEPTIDE REPEAT PROTEIN 39B"/>
    <property type="match status" value="1"/>
</dbReference>
<dbReference type="OrthoDB" id="43460at2759"/>
<sequence>MARPAARGLKVFISGSNQETAFDDIDGRPARNQLSALDLPSPGLLNHPSPSLYKDKSSISPSAIGSPFYENDDSESYNGSLPSSSSSATPTLPQSSADRALAEYALLEEIRLSQQAIQLFFNNDISGAKQLLEDKVDENMYAAVSYSTILYLKALMTFTQEDARAASKALRDTQTLCSKKCRGRFSRSKRTEEQVHAELCHAECGLMLSALVLSEDPGLTALIKSGIRFKSSHSTYQTCIGILRDREWTNPELKAHFESGVRLGIGAFNLIFSCVPSKHAKYLSVVGFRGVAKIGYSELEAGASLGALRSVLCSLVLVGWETYGKIILGSGMCNIEAATDTLGPLLELYPNGAVVLFLYGRLAQLKGQFSDALSYFDRSIHAQSDWIQFQHLCLWESMWCHCFMMEYEKAADLAYFLFRENQWSKSTYAYLTAAFLLMLNKHEAVLSGHKVTVKEIMKEIIARKQKIAGQSIPPEKLAEKRYKRFVEHEKNIIFPAYECLYFFGGMAALANRPDLVQDILALLNSKLTQVSSSSGSMGKKKSRIHEDSVYMVNFMRGVCYSYLNQVEKACEVLGSVVEAEKHILEDKFLPPHAAIEIASLKLRMDDLTGAMQYCVKAISFKNYFMQAKLEVRIAATIEVIEERQSYLEDNVSLLERGSICEFYTPPSSPELPR</sequence>
<dbReference type="Gene3D" id="1.25.40.10">
    <property type="entry name" value="Tetratricopeptide repeat domain"/>
    <property type="match status" value="1"/>
</dbReference>
<dbReference type="Proteomes" id="UP000186922">
    <property type="component" value="Unassembled WGS sequence"/>
</dbReference>
<comment type="caution">
    <text evidence="2">The sequence shown here is derived from an EMBL/GenBank/DDBJ whole genome shotgun (WGS) entry which is preliminary data.</text>
</comment>
<dbReference type="InterPro" id="IPR011990">
    <property type="entry name" value="TPR-like_helical_dom_sf"/>
</dbReference>
<gene>
    <name evidence="2" type="primary">RvY_14660-1</name>
    <name evidence="2" type="synonym">RvY_14660.1</name>
    <name evidence="2" type="ORF">RvY_14660</name>
</gene>
<name>A0A1D1VS31_RAMVA</name>
<evidence type="ECO:0000313" key="3">
    <source>
        <dbReference type="Proteomes" id="UP000186922"/>
    </source>
</evidence>
<keyword evidence="3" id="KW-1185">Reference proteome</keyword>
<evidence type="ECO:0000313" key="2">
    <source>
        <dbReference type="EMBL" id="GAV04372.1"/>
    </source>
</evidence>
<proteinExistence type="predicted"/>
<dbReference type="Pfam" id="PF10300">
    <property type="entry name" value="Iml2-TPR_39"/>
    <property type="match status" value="1"/>
</dbReference>
<dbReference type="InterPro" id="IPR019412">
    <property type="entry name" value="IML2/TPR_39"/>
</dbReference>